<accession>A0ABW0JSD5</accession>
<feature type="signal peptide" evidence="1">
    <location>
        <begin position="1"/>
        <end position="20"/>
    </location>
</feature>
<evidence type="ECO:0000256" key="1">
    <source>
        <dbReference type="SAM" id="SignalP"/>
    </source>
</evidence>
<dbReference type="RefSeq" id="WP_056082516.1">
    <property type="nucleotide sequence ID" value="NZ_JALBWS010000015.1"/>
</dbReference>
<organism evidence="2 3">
    <name type="scientific">Rhodanobacter ginsenosidimutans</name>
    <dbReference type="NCBI Taxonomy" id="490571"/>
    <lineage>
        <taxon>Bacteria</taxon>
        <taxon>Pseudomonadati</taxon>
        <taxon>Pseudomonadota</taxon>
        <taxon>Gammaproteobacteria</taxon>
        <taxon>Lysobacterales</taxon>
        <taxon>Rhodanobacteraceae</taxon>
        <taxon>Rhodanobacter</taxon>
    </lineage>
</organism>
<dbReference type="EMBL" id="JBHSMM010000001">
    <property type="protein sequence ID" value="MFC5438838.1"/>
    <property type="molecule type" value="Genomic_DNA"/>
</dbReference>
<gene>
    <name evidence="2" type="ORF">ACFPK0_02280</name>
</gene>
<evidence type="ECO:0000313" key="2">
    <source>
        <dbReference type="EMBL" id="MFC5438838.1"/>
    </source>
</evidence>
<evidence type="ECO:0008006" key="4">
    <source>
        <dbReference type="Google" id="ProtNLM"/>
    </source>
</evidence>
<comment type="caution">
    <text evidence="2">The sequence shown here is derived from an EMBL/GenBank/DDBJ whole genome shotgun (WGS) entry which is preliminary data.</text>
</comment>
<evidence type="ECO:0000313" key="3">
    <source>
        <dbReference type="Proteomes" id="UP001596018"/>
    </source>
</evidence>
<dbReference type="PROSITE" id="PS51257">
    <property type="entry name" value="PROKAR_LIPOPROTEIN"/>
    <property type="match status" value="1"/>
</dbReference>
<dbReference type="Proteomes" id="UP001596018">
    <property type="component" value="Unassembled WGS sequence"/>
</dbReference>
<name>A0ABW0JSD5_9GAMM</name>
<proteinExistence type="predicted"/>
<sequence length="135" mass="15239">MRRILIVVAAVVLLAGCATAQRKDALTSTLNTYAATLRWGNFQSALKFVDPKVLETNPPTSLDMARYQQVRVSDYDEGAGPSVVAENEVQQVVQLHLINIHTQSERTVIDRQTWRYDPEAKRWWLTSGLPDVTQE</sequence>
<keyword evidence="1" id="KW-0732">Signal</keyword>
<feature type="chain" id="PRO_5046674583" description="Lipoprotein" evidence="1">
    <location>
        <begin position="21"/>
        <end position="135"/>
    </location>
</feature>
<reference evidence="3" key="1">
    <citation type="journal article" date="2019" name="Int. J. Syst. Evol. Microbiol.">
        <title>The Global Catalogue of Microorganisms (GCM) 10K type strain sequencing project: providing services to taxonomists for standard genome sequencing and annotation.</title>
        <authorList>
            <consortium name="The Broad Institute Genomics Platform"/>
            <consortium name="The Broad Institute Genome Sequencing Center for Infectious Disease"/>
            <person name="Wu L."/>
            <person name="Ma J."/>
        </authorList>
    </citation>
    <scope>NUCLEOTIDE SEQUENCE [LARGE SCALE GENOMIC DNA]</scope>
    <source>
        <strain evidence="3">KACC 12822</strain>
    </source>
</reference>
<keyword evidence="3" id="KW-1185">Reference proteome</keyword>
<protein>
    <recommendedName>
        <fullName evidence="4">Lipoprotein</fullName>
    </recommendedName>
</protein>